<dbReference type="Pfam" id="PF00512">
    <property type="entry name" value="HisKA"/>
    <property type="match status" value="1"/>
</dbReference>
<proteinExistence type="predicted"/>
<comment type="caution">
    <text evidence="9">The sequence shown here is derived from an EMBL/GenBank/DDBJ whole genome shotgun (WGS) entry which is preliminary data.</text>
</comment>
<protein>
    <recommendedName>
        <fullName evidence="2">histidine kinase</fullName>
        <ecNumber evidence="2">2.7.13.3</ecNumber>
    </recommendedName>
</protein>
<dbReference type="Pfam" id="PF02518">
    <property type="entry name" value="HATPase_c"/>
    <property type="match status" value="1"/>
</dbReference>
<sequence>MADPGVPANPPPASALPARGSDPAMLDLWSSRAVLLGISALAALLAIIGLWFALNEHAVRTSAWGALLASGIVLAISLAVSLRLRAAAEAARLEATRLQAEARAEAQRSAQARTALLGMVSHELRTPLQTMLANVELLALKPQDPITSQLVNGLEQCIVQIKGRLDNIAQYTRLANGLVELRREPFSVGELLQRVVDEHADAAAANSQTIVVEAAEVAKIQVHGDEIRLHQVLNNYLSNAVKYSGPGRIELRARILKHGFGRMNLADAIEISVSDHGPGIPAAEQQAMWEPFVRGSVRHNRPKGSGLGLAVVKLLATSAGWEVGLQCDEDGTLFFVRTPLDGPPRPDVPS</sequence>
<evidence type="ECO:0000259" key="8">
    <source>
        <dbReference type="PROSITE" id="PS50109"/>
    </source>
</evidence>
<dbReference type="InterPro" id="IPR036097">
    <property type="entry name" value="HisK_dim/P_sf"/>
</dbReference>
<feature type="transmembrane region" description="Helical" evidence="7">
    <location>
        <begin position="66"/>
        <end position="84"/>
    </location>
</feature>
<reference evidence="9 10" key="1">
    <citation type="submission" date="2017-08" db="EMBL/GenBank/DDBJ databases">
        <title>Infants hospitalized years apart are colonized by the same room-sourced microbial strains.</title>
        <authorList>
            <person name="Brooks B."/>
            <person name="Olm M.R."/>
            <person name="Firek B.A."/>
            <person name="Baker R."/>
            <person name="Thomas B.C."/>
            <person name="Morowitz M.J."/>
            <person name="Banfield J.F."/>
        </authorList>
    </citation>
    <scope>NUCLEOTIDE SEQUENCE [LARGE SCALE GENOMIC DNA]</scope>
    <source>
        <strain evidence="9">S2_012_000_R2_81</strain>
    </source>
</reference>
<dbReference type="InterPro" id="IPR004358">
    <property type="entry name" value="Sig_transdc_His_kin-like_C"/>
</dbReference>
<keyword evidence="7" id="KW-1133">Transmembrane helix</keyword>
<dbReference type="InterPro" id="IPR003594">
    <property type="entry name" value="HATPase_dom"/>
</dbReference>
<dbReference type="InterPro" id="IPR005467">
    <property type="entry name" value="His_kinase_dom"/>
</dbReference>
<dbReference type="SMART" id="SM00388">
    <property type="entry name" value="HisKA"/>
    <property type="match status" value="1"/>
</dbReference>
<keyword evidence="3" id="KW-0597">Phosphoprotein</keyword>
<dbReference type="PANTHER" id="PTHR43711:SF1">
    <property type="entry name" value="HISTIDINE KINASE 1"/>
    <property type="match status" value="1"/>
</dbReference>
<evidence type="ECO:0000256" key="2">
    <source>
        <dbReference type="ARBA" id="ARBA00012438"/>
    </source>
</evidence>
<dbReference type="EC" id="2.7.13.3" evidence="2"/>
<keyword evidence="5" id="KW-0418">Kinase</keyword>
<dbReference type="Gene3D" id="3.30.565.10">
    <property type="entry name" value="Histidine kinase-like ATPase, C-terminal domain"/>
    <property type="match status" value="1"/>
</dbReference>
<feature type="transmembrane region" description="Helical" evidence="7">
    <location>
        <begin position="33"/>
        <end position="54"/>
    </location>
</feature>
<dbReference type="PROSITE" id="PS50109">
    <property type="entry name" value="HIS_KIN"/>
    <property type="match status" value="1"/>
</dbReference>
<dbReference type="Proteomes" id="UP000249633">
    <property type="component" value="Unassembled WGS sequence"/>
</dbReference>
<keyword evidence="4" id="KW-0808">Transferase</keyword>
<name>A0A2W5DIU3_9BURK</name>
<dbReference type="InterPro" id="IPR050736">
    <property type="entry name" value="Sensor_HK_Regulatory"/>
</dbReference>
<evidence type="ECO:0000313" key="9">
    <source>
        <dbReference type="EMBL" id="PZP29027.1"/>
    </source>
</evidence>
<dbReference type="Gene3D" id="1.10.287.130">
    <property type="match status" value="1"/>
</dbReference>
<dbReference type="SMART" id="SM00387">
    <property type="entry name" value="HATPase_c"/>
    <property type="match status" value="1"/>
</dbReference>
<evidence type="ECO:0000256" key="5">
    <source>
        <dbReference type="ARBA" id="ARBA00022777"/>
    </source>
</evidence>
<gene>
    <name evidence="9" type="ORF">DI603_17575</name>
</gene>
<organism evidence="9 10">
    <name type="scientific">Roseateles depolymerans</name>
    <dbReference type="NCBI Taxonomy" id="76731"/>
    <lineage>
        <taxon>Bacteria</taxon>
        <taxon>Pseudomonadati</taxon>
        <taxon>Pseudomonadota</taxon>
        <taxon>Betaproteobacteria</taxon>
        <taxon>Burkholderiales</taxon>
        <taxon>Sphaerotilaceae</taxon>
        <taxon>Roseateles</taxon>
    </lineage>
</organism>
<evidence type="ECO:0000256" key="1">
    <source>
        <dbReference type="ARBA" id="ARBA00000085"/>
    </source>
</evidence>
<dbReference type="InterPro" id="IPR003661">
    <property type="entry name" value="HisK_dim/P_dom"/>
</dbReference>
<feature type="domain" description="Histidine kinase" evidence="8">
    <location>
        <begin position="119"/>
        <end position="342"/>
    </location>
</feature>
<dbReference type="SUPFAM" id="SSF55874">
    <property type="entry name" value="ATPase domain of HSP90 chaperone/DNA topoisomerase II/histidine kinase"/>
    <property type="match status" value="1"/>
</dbReference>
<dbReference type="InterPro" id="IPR036890">
    <property type="entry name" value="HATPase_C_sf"/>
</dbReference>
<keyword evidence="6" id="KW-0902">Two-component regulatory system</keyword>
<keyword evidence="7" id="KW-0812">Transmembrane</keyword>
<dbReference type="AlphaFoldDB" id="A0A2W5DIU3"/>
<evidence type="ECO:0000256" key="4">
    <source>
        <dbReference type="ARBA" id="ARBA00022679"/>
    </source>
</evidence>
<dbReference type="PRINTS" id="PR00344">
    <property type="entry name" value="BCTRLSENSOR"/>
</dbReference>
<evidence type="ECO:0000313" key="10">
    <source>
        <dbReference type="Proteomes" id="UP000249633"/>
    </source>
</evidence>
<dbReference type="SUPFAM" id="SSF47384">
    <property type="entry name" value="Homodimeric domain of signal transducing histidine kinase"/>
    <property type="match status" value="1"/>
</dbReference>
<accession>A0A2W5DIU3</accession>
<keyword evidence="7" id="KW-0472">Membrane</keyword>
<evidence type="ECO:0000256" key="6">
    <source>
        <dbReference type="ARBA" id="ARBA00023012"/>
    </source>
</evidence>
<dbReference type="EMBL" id="QFOD01000019">
    <property type="protein sequence ID" value="PZP29027.1"/>
    <property type="molecule type" value="Genomic_DNA"/>
</dbReference>
<evidence type="ECO:0000256" key="7">
    <source>
        <dbReference type="SAM" id="Phobius"/>
    </source>
</evidence>
<comment type="catalytic activity">
    <reaction evidence="1">
        <text>ATP + protein L-histidine = ADP + protein N-phospho-L-histidine.</text>
        <dbReference type="EC" id="2.7.13.3"/>
    </reaction>
</comment>
<dbReference type="CDD" id="cd00082">
    <property type="entry name" value="HisKA"/>
    <property type="match status" value="1"/>
</dbReference>
<evidence type="ECO:0000256" key="3">
    <source>
        <dbReference type="ARBA" id="ARBA00022553"/>
    </source>
</evidence>
<dbReference type="GO" id="GO:0000155">
    <property type="term" value="F:phosphorelay sensor kinase activity"/>
    <property type="evidence" value="ECO:0007669"/>
    <property type="project" value="InterPro"/>
</dbReference>
<dbReference type="PANTHER" id="PTHR43711">
    <property type="entry name" value="TWO-COMPONENT HISTIDINE KINASE"/>
    <property type="match status" value="1"/>
</dbReference>